<sequence>MSFMMTGYIIFALLVLVLVNIALRVSSKKKGGTCETTRNEPLDGR</sequence>
<organism evidence="1 2">
    <name type="scientific">Tigheibacillus halophilus</name>
    <dbReference type="NCBI Taxonomy" id="361280"/>
    <lineage>
        <taxon>Bacteria</taxon>
        <taxon>Bacillati</taxon>
        <taxon>Bacillota</taxon>
        <taxon>Bacilli</taxon>
        <taxon>Bacillales</taxon>
        <taxon>Bacillaceae</taxon>
        <taxon>Tigheibacillus</taxon>
    </lineage>
</organism>
<keyword evidence="2" id="KW-1185">Reference proteome</keyword>
<proteinExistence type="predicted"/>
<accession>A0ABU5C5F3</accession>
<gene>
    <name evidence="1" type="ORF">RWE15_04900</name>
</gene>
<evidence type="ECO:0008006" key="3">
    <source>
        <dbReference type="Google" id="ProtNLM"/>
    </source>
</evidence>
<protein>
    <recommendedName>
        <fullName evidence="3">Tumour necrosis factor receptor superfamily member 19</fullName>
    </recommendedName>
</protein>
<evidence type="ECO:0000313" key="1">
    <source>
        <dbReference type="EMBL" id="MDY0393922.1"/>
    </source>
</evidence>
<dbReference type="EMBL" id="JAWDIP010000003">
    <property type="protein sequence ID" value="MDY0393922.1"/>
    <property type="molecule type" value="Genomic_DNA"/>
</dbReference>
<dbReference type="Proteomes" id="UP001281447">
    <property type="component" value="Unassembled WGS sequence"/>
</dbReference>
<evidence type="ECO:0000313" key="2">
    <source>
        <dbReference type="Proteomes" id="UP001281447"/>
    </source>
</evidence>
<comment type="caution">
    <text evidence="1">The sequence shown here is derived from an EMBL/GenBank/DDBJ whole genome shotgun (WGS) entry which is preliminary data.</text>
</comment>
<name>A0ABU5C5F3_9BACI</name>
<reference evidence="1 2" key="1">
    <citation type="submission" date="2023-10" db="EMBL/GenBank/DDBJ databases">
        <title>Virgibacillus halophilus 5B73C genome.</title>
        <authorList>
            <person name="Miliotis G."/>
            <person name="Sengupta P."/>
            <person name="Hameed A."/>
            <person name="Chuvochina M."/>
            <person name="Mcdonagh F."/>
            <person name="Simpson A.C."/>
            <person name="Singh N.K."/>
            <person name="Rekha P.D."/>
            <person name="Raman K."/>
            <person name="Hugenholtz P."/>
            <person name="Venkateswaran K."/>
        </authorList>
    </citation>
    <scope>NUCLEOTIDE SEQUENCE [LARGE SCALE GENOMIC DNA]</scope>
    <source>
        <strain evidence="1 2">5B73C</strain>
    </source>
</reference>